<gene>
    <name evidence="3" type="ORF">BSAL_36330</name>
</gene>
<feature type="compositionally biased region" description="Low complexity" evidence="2">
    <location>
        <begin position="145"/>
        <end position="162"/>
    </location>
</feature>
<reference evidence="4" key="1">
    <citation type="submission" date="2015-09" db="EMBL/GenBank/DDBJ databases">
        <authorList>
            <consortium name="Pathogen Informatics"/>
        </authorList>
    </citation>
    <scope>NUCLEOTIDE SEQUENCE [LARGE SCALE GENOMIC DNA]</scope>
    <source>
        <strain evidence="4">Lake Konstanz</strain>
    </source>
</reference>
<feature type="compositionally biased region" description="Pro residues" evidence="2">
    <location>
        <begin position="118"/>
        <end position="131"/>
    </location>
</feature>
<keyword evidence="1" id="KW-0175">Coiled coil</keyword>
<evidence type="ECO:0008006" key="5">
    <source>
        <dbReference type="Google" id="ProtNLM"/>
    </source>
</evidence>
<feature type="coiled-coil region" evidence="1">
    <location>
        <begin position="175"/>
        <end position="206"/>
    </location>
</feature>
<dbReference type="AlphaFoldDB" id="A0A0S4JS71"/>
<evidence type="ECO:0000256" key="2">
    <source>
        <dbReference type="SAM" id="MobiDB-lite"/>
    </source>
</evidence>
<name>A0A0S4JS71_BODSA</name>
<organism evidence="3 4">
    <name type="scientific">Bodo saltans</name>
    <name type="common">Flagellated protozoan</name>
    <dbReference type="NCBI Taxonomy" id="75058"/>
    <lineage>
        <taxon>Eukaryota</taxon>
        <taxon>Discoba</taxon>
        <taxon>Euglenozoa</taxon>
        <taxon>Kinetoplastea</taxon>
        <taxon>Metakinetoplastina</taxon>
        <taxon>Eubodonida</taxon>
        <taxon>Bodonidae</taxon>
        <taxon>Bodo</taxon>
    </lineage>
</organism>
<proteinExistence type="predicted"/>
<evidence type="ECO:0000313" key="4">
    <source>
        <dbReference type="Proteomes" id="UP000051952"/>
    </source>
</evidence>
<dbReference type="VEuPathDB" id="TriTrypDB:BSAL_36330"/>
<evidence type="ECO:0000256" key="1">
    <source>
        <dbReference type="SAM" id="Coils"/>
    </source>
</evidence>
<feature type="region of interest" description="Disordered" evidence="2">
    <location>
        <begin position="238"/>
        <end position="273"/>
    </location>
</feature>
<feature type="region of interest" description="Disordered" evidence="2">
    <location>
        <begin position="96"/>
        <end position="162"/>
    </location>
</feature>
<keyword evidence="4" id="KW-1185">Reference proteome</keyword>
<evidence type="ECO:0000313" key="3">
    <source>
        <dbReference type="EMBL" id="CUG92247.1"/>
    </source>
</evidence>
<dbReference type="EMBL" id="CYKH01002023">
    <property type="protein sequence ID" value="CUG92247.1"/>
    <property type="molecule type" value="Genomic_DNA"/>
</dbReference>
<accession>A0A0S4JS71</accession>
<dbReference type="Proteomes" id="UP000051952">
    <property type="component" value="Unassembled WGS sequence"/>
</dbReference>
<sequence length="464" mass="51828">MQRTIEASMETQCCYVCNKYFEDKVKLGLHLTPCYNEAVSVRKELWHPHPLDLVDEQRYTEYMKGRHQHREQQIASAEKQGISFVTADTFEAMRGTLGPTRHQQNRPSTRERVAHVVPPSPSSPPRPPPQAPQHSAHPQAPPQASPQQYSPQQYSAQQSHQQQVAQPVRVVATGVTMLRNELHSEIEQLKRLRAEEEMQAAARNQQFSQLINNFNVLRGEVPAPGQHAPVVQVPQPAPQQGVPQYYSSPSAQPHYEAQHQQQQFQSPAGVAVRQDVHHTTNAQQRPGSAAPYGTDDSSPFEVMEDGRIRCGTCGKFFGKKGFEVHSQRCYRGAEDFTWSRDARFEKNHPAPNQPVPQLHATRYQGEGGGGGGGGAVANDWTQFMTTYPRPVIDEAPKTAKERNQAADAAKQKAEMNKMIAREMSGAPAPAEEREATTACSKCGRFFYVSRVAKHEANCVAKMKR</sequence>
<protein>
    <recommendedName>
        <fullName evidence="5">Zinc finger protein</fullName>
    </recommendedName>
</protein>